<name>A0A7C9DZZ5_OPUST</name>
<dbReference type="EMBL" id="GISG01166876">
    <property type="protein sequence ID" value="MBA4650788.1"/>
    <property type="molecule type" value="Transcribed_RNA"/>
</dbReference>
<dbReference type="InterPro" id="IPR052343">
    <property type="entry name" value="Retrotransposon-Effector_Assoc"/>
</dbReference>
<evidence type="ECO:0008006" key="2">
    <source>
        <dbReference type="Google" id="ProtNLM"/>
    </source>
</evidence>
<proteinExistence type="predicted"/>
<dbReference type="PANTHER" id="PTHR46890">
    <property type="entry name" value="NON-LTR RETROLELEMENT REVERSE TRANSCRIPTASE-LIKE PROTEIN-RELATED"/>
    <property type="match status" value="1"/>
</dbReference>
<dbReference type="PANTHER" id="PTHR46890:SF50">
    <property type="entry name" value="RNA-DIRECTED DNA POLYMERASE, EUKARYOTA, REVERSE TRANSCRIPTASE ZINC-BINDING DOMAIN PROTEIN-RELATED"/>
    <property type="match status" value="1"/>
</dbReference>
<protein>
    <recommendedName>
        <fullName evidence="2">Reverse transcriptase domain-containing protein</fullName>
    </recommendedName>
</protein>
<reference evidence="1" key="1">
    <citation type="journal article" date="2013" name="J. Plant Res.">
        <title>Effect of fungi and light on seed germination of three Opuntia species from semiarid lands of central Mexico.</title>
        <authorList>
            <person name="Delgado-Sanchez P."/>
            <person name="Jimenez-Bremont J.F."/>
            <person name="Guerrero-Gonzalez Mde L."/>
            <person name="Flores J."/>
        </authorList>
    </citation>
    <scope>NUCLEOTIDE SEQUENCE</scope>
    <source>
        <tissue evidence="1">Cladode</tissue>
    </source>
</reference>
<dbReference type="AlphaFoldDB" id="A0A7C9DZZ5"/>
<evidence type="ECO:0000313" key="1">
    <source>
        <dbReference type="EMBL" id="MBA4650788.1"/>
    </source>
</evidence>
<organism evidence="1">
    <name type="scientific">Opuntia streptacantha</name>
    <name type="common">Prickly pear cactus</name>
    <name type="synonym">Opuntia cardona</name>
    <dbReference type="NCBI Taxonomy" id="393608"/>
    <lineage>
        <taxon>Eukaryota</taxon>
        <taxon>Viridiplantae</taxon>
        <taxon>Streptophyta</taxon>
        <taxon>Embryophyta</taxon>
        <taxon>Tracheophyta</taxon>
        <taxon>Spermatophyta</taxon>
        <taxon>Magnoliopsida</taxon>
        <taxon>eudicotyledons</taxon>
        <taxon>Gunneridae</taxon>
        <taxon>Pentapetalae</taxon>
        <taxon>Caryophyllales</taxon>
        <taxon>Cactineae</taxon>
        <taxon>Cactaceae</taxon>
        <taxon>Opuntioideae</taxon>
        <taxon>Opuntia</taxon>
    </lineage>
</organism>
<sequence length="136" mass="15630">MLLQANWDTIRGDVLSMFLEFHTNGKFVTSLNATFVTLIPKRVDVQHIKDYRPISLVGCIYKLLSKVLARKLNDVIGSLISENQNAFVGGWQIWMRWLPQMSLLTLEPSQVSRELFANLTLKRLTIMLIGIFSFML</sequence>
<accession>A0A7C9DZZ5</accession>
<reference evidence="1" key="2">
    <citation type="submission" date="2020-07" db="EMBL/GenBank/DDBJ databases">
        <authorList>
            <person name="Vera ALvarez R."/>
            <person name="Arias-Moreno D.M."/>
            <person name="Jimenez-Jacinto V."/>
            <person name="Jimenez-Bremont J.F."/>
            <person name="Swaminathan K."/>
            <person name="Moose S.P."/>
            <person name="Guerrero-Gonzalez M.L."/>
            <person name="Marino-Ramirez L."/>
            <person name="Landsman D."/>
            <person name="Rodriguez-Kessler M."/>
            <person name="Delgado-Sanchez P."/>
        </authorList>
    </citation>
    <scope>NUCLEOTIDE SEQUENCE</scope>
    <source>
        <tissue evidence="1">Cladode</tissue>
    </source>
</reference>